<comment type="function">
    <text evidence="1 6">Removes the N-terminal methionine from nascent proteins. The N-terminal methionine is often cleaved when the second residue in the primary sequence is small and uncharged (Met-Ala-, Cys, Gly, Pro, Ser, Thr, or Val). Requires deformylation of the N(alpha)-formylated initiator methionine before it can be hydrolyzed.</text>
</comment>
<dbReference type="NCBIfam" id="TIGR00500">
    <property type="entry name" value="met_pdase_I"/>
    <property type="match status" value="1"/>
</dbReference>
<evidence type="ECO:0000256" key="7">
    <source>
        <dbReference type="RuleBase" id="RU003653"/>
    </source>
</evidence>
<feature type="binding site" evidence="6">
    <location>
        <position position="111"/>
    </location>
    <ligand>
        <name>a divalent metal cation</name>
        <dbReference type="ChEBI" id="CHEBI:60240"/>
        <label>1</label>
    </ligand>
</feature>
<evidence type="ECO:0000256" key="1">
    <source>
        <dbReference type="ARBA" id="ARBA00002521"/>
    </source>
</evidence>
<dbReference type="Proteomes" id="UP000593765">
    <property type="component" value="Chromosome"/>
</dbReference>
<feature type="binding site" evidence="6">
    <location>
        <position position="174"/>
    </location>
    <ligand>
        <name>a divalent metal cation</name>
        <dbReference type="ChEBI" id="CHEBI:60240"/>
        <label>2</label>
        <note>catalytic</note>
    </ligand>
</feature>
<sequence>MYVLKSRREIEMMRRAGQIACNVLAKMREAAVAGISTGELDMIAREEMLREGAVSGSRFYPTYEEGKGFPGWTCVSINEEIVHGIPGKRVLKDGDVVSLDVALHLNGYCADTCATVPVGTVSPLAQKLLDVTKATLSMAIENIRPGRRWSEVARLVQKNVERNGFAVVREFVGHGIGRQMHEDPKVPNFVTGEGLRGDFELRPGMTLAVEPMVVAGKRDVKQLKDNWTMVTVDHKPAAHFEHTIAVTEVGVDVLTDGRRPFTL</sequence>
<dbReference type="PROSITE" id="PS00680">
    <property type="entry name" value="MAP_1"/>
    <property type="match status" value="1"/>
</dbReference>
<gene>
    <name evidence="6 9" type="primary">map</name>
    <name evidence="9" type="ORF">IPV69_18440</name>
</gene>
<organism evidence="9 10">
    <name type="scientific">Humisphaera borealis</name>
    <dbReference type="NCBI Taxonomy" id="2807512"/>
    <lineage>
        <taxon>Bacteria</taxon>
        <taxon>Pseudomonadati</taxon>
        <taxon>Planctomycetota</taxon>
        <taxon>Phycisphaerae</taxon>
        <taxon>Tepidisphaerales</taxon>
        <taxon>Tepidisphaeraceae</taxon>
        <taxon>Humisphaera</taxon>
    </lineage>
</organism>
<dbReference type="HAMAP" id="MF_01974">
    <property type="entry name" value="MetAP_1"/>
    <property type="match status" value="1"/>
</dbReference>
<dbReference type="Pfam" id="PF00557">
    <property type="entry name" value="Peptidase_M24"/>
    <property type="match status" value="1"/>
</dbReference>
<feature type="binding site" evidence="6">
    <location>
        <position position="83"/>
    </location>
    <ligand>
        <name>substrate</name>
    </ligand>
</feature>
<dbReference type="GO" id="GO:0046872">
    <property type="term" value="F:metal ion binding"/>
    <property type="evidence" value="ECO:0007669"/>
    <property type="project" value="UniProtKB-UniRule"/>
</dbReference>
<protein>
    <recommendedName>
        <fullName evidence="6 7">Methionine aminopeptidase</fullName>
        <shortName evidence="6">MAP</shortName>
        <shortName evidence="6">MetAP</shortName>
        <ecNumber evidence="6 7">3.4.11.18</ecNumber>
    </recommendedName>
    <alternativeName>
        <fullName evidence="6">Peptidase M</fullName>
    </alternativeName>
</protein>
<evidence type="ECO:0000256" key="3">
    <source>
        <dbReference type="ARBA" id="ARBA00022670"/>
    </source>
</evidence>
<keyword evidence="2 6" id="KW-0031">Aminopeptidase</keyword>
<evidence type="ECO:0000256" key="5">
    <source>
        <dbReference type="ARBA" id="ARBA00022801"/>
    </source>
</evidence>
<dbReference type="GO" id="GO:0005829">
    <property type="term" value="C:cytosol"/>
    <property type="evidence" value="ECO:0007669"/>
    <property type="project" value="TreeGrafter"/>
</dbReference>
<comment type="catalytic activity">
    <reaction evidence="6 7">
        <text>Release of N-terminal amino acids, preferentially methionine, from peptides and arylamides.</text>
        <dbReference type="EC" id="3.4.11.18"/>
    </reaction>
</comment>
<feature type="binding site" evidence="6">
    <location>
        <position position="111"/>
    </location>
    <ligand>
        <name>a divalent metal cation</name>
        <dbReference type="ChEBI" id="CHEBI:60240"/>
        <label>2</label>
        <note>catalytic</note>
    </ligand>
</feature>
<feature type="binding site" evidence="6">
    <location>
        <position position="210"/>
    </location>
    <ligand>
        <name>a divalent metal cation</name>
        <dbReference type="ChEBI" id="CHEBI:60240"/>
        <label>2</label>
        <note>catalytic</note>
    </ligand>
</feature>
<dbReference type="InterPro" id="IPR036005">
    <property type="entry name" value="Creatinase/aminopeptidase-like"/>
</dbReference>
<dbReference type="InterPro" id="IPR000994">
    <property type="entry name" value="Pept_M24"/>
</dbReference>
<evidence type="ECO:0000313" key="10">
    <source>
        <dbReference type="Proteomes" id="UP000593765"/>
    </source>
</evidence>
<evidence type="ECO:0000259" key="8">
    <source>
        <dbReference type="Pfam" id="PF00557"/>
    </source>
</evidence>
<dbReference type="GO" id="GO:0006508">
    <property type="term" value="P:proteolysis"/>
    <property type="evidence" value="ECO:0007669"/>
    <property type="project" value="UniProtKB-KW"/>
</dbReference>
<proteinExistence type="inferred from homology"/>
<evidence type="ECO:0000256" key="2">
    <source>
        <dbReference type="ARBA" id="ARBA00022438"/>
    </source>
</evidence>
<dbReference type="GO" id="GO:0004239">
    <property type="term" value="F:initiator methionyl aminopeptidase activity"/>
    <property type="evidence" value="ECO:0007669"/>
    <property type="project" value="UniProtKB-UniRule"/>
</dbReference>
<dbReference type="PANTHER" id="PTHR43330">
    <property type="entry name" value="METHIONINE AMINOPEPTIDASE"/>
    <property type="match status" value="1"/>
</dbReference>
<dbReference type="RefSeq" id="WP_261361975.1">
    <property type="nucleotide sequence ID" value="NZ_CP063458.1"/>
</dbReference>
<dbReference type="SUPFAM" id="SSF55920">
    <property type="entry name" value="Creatinase/aminopeptidase"/>
    <property type="match status" value="1"/>
</dbReference>
<dbReference type="CDD" id="cd01086">
    <property type="entry name" value="MetAP1"/>
    <property type="match status" value="1"/>
</dbReference>
<dbReference type="GO" id="GO:0070006">
    <property type="term" value="F:metalloaminopeptidase activity"/>
    <property type="evidence" value="ECO:0007669"/>
    <property type="project" value="UniProtKB-UniRule"/>
</dbReference>
<dbReference type="PANTHER" id="PTHR43330:SF27">
    <property type="entry name" value="METHIONINE AMINOPEPTIDASE"/>
    <property type="match status" value="1"/>
</dbReference>
<keyword evidence="5 6" id="KW-0378">Hydrolase</keyword>
<comment type="similarity">
    <text evidence="6">Belongs to the peptidase M24A family. Methionine aminopeptidase type 1 subfamily.</text>
</comment>
<accession>A0A7M2WS39</accession>
<dbReference type="AlphaFoldDB" id="A0A7M2WS39"/>
<reference evidence="9 10" key="1">
    <citation type="submission" date="2020-10" db="EMBL/GenBank/DDBJ databases">
        <title>Wide distribution of Phycisphaera-like planctomycetes from WD2101 soil group in peatlands and genome analysis of the first cultivated representative.</title>
        <authorList>
            <person name="Dedysh S.N."/>
            <person name="Beletsky A.V."/>
            <person name="Ivanova A."/>
            <person name="Kulichevskaya I.S."/>
            <person name="Suzina N.E."/>
            <person name="Philippov D.A."/>
            <person name="Rakitin A.L."/>
            <person name="Mardanov A.V."/>
            <person name="Ravin N.V."/>
        </authorList>
    </citation>
    <scope>NUCLEOTIDE SEQUENCE [LARGE SCALE GENOMIC DNA]</scope>
    <source>
        <strain evidence="9 10">M1803</strain>
    </source>
</reference>
<dbReference type="InterPro" id="IPR002467">
    <property type="entry name" value="Pept_M24A_MAP1"/>
</dbReference>
<keyword evidence="4 6" id="KW-0479">Metal-binding</keyword>
<feature type="binding site" evidence="6">
    <location>
        <position position="100"/>
    </location>
    <ligand>
        <name>a divalent metal cation</name>
        <dbReference type="ChEBI" id="CHEBI:60240"/>
        <label>1</label>
    </ligand>
</feature>
<keyword evidence="3 6" id="KW-0645">Protease</keyword>
<dbReference type="KEGG" id="hbs:IPV69_18440"/>
<dbReference type="Gene3D" id="3.90.230.10">
    <property type="entry name" value="Creatinase/methionine aminopeptidase superfamily"/>
    <property type="match status" value="1"/>
</dbReference>
<dbReference type="InterPro" id="IPR001714">
    <property type="entry name" value="Pept_M24_MAP"/>
</dbReference>
<name>A0A7M2WS39_9BACT</name>
<dbReference type="EC" id="3.4.11.18" evidence="6 7"/>
<feature type="binding site" evidence="6">
    <location>
        <position position="241"/>
    </location>
    <ligand>
        <name>a divalent metal cation</name>
        <dbReference type="ChEBI" id="CHEBI:60240"/>
        <label>2</label>
        <note>catalytic</note>
    </ligand>
</feature>
<keyword evidence="10" id="KW-1185">Reference proteome</keyword>
<comment type="cofactor">
    <cofactor evidence="6">
        <name>Co(2+)</name>
        <dbReference type="ChEBI" id="CHEBI:48828"/>
    </cofactor>
    <cofactor evidence="6">
        <name>Zn(2+)</name>
        <dbReference type="ChEBI" id="CHEBI:29105"/>
    </cofactor>
    <cofactor evidence="6">
        <name>Mn(2+)</name>
        <dbReference type="ChEBI" id="CHEBI:29035"/>
    </cofactor>
    <cofactor evidence="6">
        <name>Fe(2+)</name>
        <dbReference type="ChEBI" id="CHEBI:29033"/>
    </cofactor>
    <text evidence="6">Binds 2 divalent metal cations per subunit. Has a high-affinity and a low affinity metal-binding site. The true nature of the physiological cofactor is under debate. The enzyme is active with cobalt, zinc, manganese or divalent iron ions. Most likely, methionine aminopeptidases function as mononuclear Fe(2+)-metalloproteases under physiological conditions, and the catalytically relevant metal-binding site has been assigned to the histidine-containing high-affinity site.</text>
</comment>
<evidence type="ECO:0000256" key="6">
    <source>
        <dbReference type="HAMAP-Rule" id="MF_01974"/>
    </source>
</evidence>
<comment type="subunit">
    <text evidence="6">Monomer.</text>
</comment>
<dbReference type="EMBL" id="CP063458">
    <property type="protein sequence ID" value="QOV88219.1"/>
    <property type="molecule type" value="Genomic_DNA"/>
</dbReference>
<feature type="domain" description="Peptidase M24" evidence="8">
    <location>
        <begin position="11"/>
        <end position="248"/>
    </location>
</feature>
<evidence type="ECO:0000313" key="9">
    <source>
        <dbReference type="EMBL" id="QOV88219.1"/>
    </source>
</evidence>
<evidence type="ECO:0000256" key="4">
    <source>
        <dbReference type="ARBA" id="ARBA00022723"/>
    </source>
</evidence>
<dbReference type="PRINTS" id="PR00599">
    <property type="entry name" value="MAPEPTIDASE"/>
</dbReference>
<feature type="binding site" evidence="6">
    <location>
        <position position="241"/>
    </location>
    <ligand>
        <name>a divalent metal cation</name>
        <dbReference type="ChEBI" id="CHEBI:60240"/>
        <label>1</label>
    </ligand>
</feature>
<feature type="binding site" evidence="6">
    <location>
        <position position="181"/>
    </location>
    <ligand>
        <name>substrate</name>
    </ligand>
</feature>